<dbReference type="EC" id="2.4.1.-" evidence="11"/>
<keyword evidence="16" id="KW-1185">Reference proteome</keyword>
<feature type="domain" description="Galactosyltransferase N-terminal" evidence="14">
    <location>
        <begin position="120"/>
        <end position="252"/>
    </location>
</feature>
<dbReference type="InterPro" id="IPR003859">
    <property type="entry name" value="Galactosyl_T"/>
</dbReference>
<evidence type="ECO:0000259" key="13">
    <source>
        <dbReference type="Pfam" id="PF02709"/>
    </source>
</evidence>
<evidence type="ECO:0000256" key="3">
    <source>
        <dbReference type="ARBA" id="ARBA00005735"/>
    </source>
</evidence>
<evidence type="ECO:0000256" key="6">
    <source>
        <dbReference type="ARBA" id="ARBA00022692"/>
    </source>
</evidence>
<keyword evidence="5 11" id="KW-0808">Transferase</keyword>
<keyword evidence="8 11" id="KW-1133">Transmembrane helix</keyword>
<feature type="transmembrane region" description="Helical" evidence="11">
    <location>
        <begin position="28"/>
        <end position="46"/>
    </location>
</feature>
<keyword evidence="9 11" id="KW-0472">Membrane</keyword>
<evidence type="ECO:0000256" key="9">
    <source>
        <dbReference type="ARBA" id="ARBA00023136"/>
    </source>
</evidence>
<evidence type="ECO:0000256" key="1">
    <source>
        <dbReference type="ARBA" id="ARBA00004606"/>
    </source>
</evidence>
<comment type="similarity">
    <text evidence="3 11">Belongs to the glycosyltransferase 7 family.</text>
</comment>
<feature type="region of interest" description="Disordered" evidence="12">
    <location>
        <begin position="401"/>
        <end position="420"/>
    </location>
</feature>
<dbReference type="GO" id="GO:0005975">
    <property type="term" value="P:carbohydrate metabolic process"/>
    <property type="evidence" value="ECO:0007669"/>
    <property type="project" value="InterPro"/>
</dbReference>
<evidence type="ECO:0000256" key="11">
    <source>
        <dbReference type="RuleBase" id="RU368121"/>
    </source>
</evidence>
<evidence type="ECO:0000256" key="4">
    <source>
        <dbReference type="ARBA" id="ARBA00022676"/>
    </source>
</evidence>
<feature type="domain" description="Galactosyltransferase C-terminal" evidence="13">
    <location>
        <begin position="258"/>
        <end position="334"/>
    </location>
</feature>
<dbReference type="AlphaFoldDB" id="A0AAV2HWP8"/>
<protein>
    <recommendedName>
        <fullName evidence="11">Beta-1,4-galactosyltransferase</fullName>
        <ecNumber evidence="11">2.4.1.-</ecNumber>
    </recommendedName>
</protein>
<comment type="function">
    <text evidence="11">Catalyses the transfer of galactose onto proteins or lipids.</text>
</comment>
<dbReference type="InterPro" id="IPR027791">
    <property type="entry name" value="Galactosyl_T_C"/>
</dbReference>
<evidence type="ECO:0000256" key="2">
    <source>
        <dbReference type="ARBA" id="ARBA00004922"/>
    </source>
</evidence>
<keyword evidence="7 11" id="KW-0735">Signal-anchor</keyword>
<proteinExistence type="inferred from homology"/>
<evidence type="ECO:0000256" key="7">
    <source>
        <dbReference type="ARBA" id="ARBA00022968"/>
    </source>
</evidence>
<evidence type="ECO:0000256" key="5">
    <source>
        <dbReference type="ARBA" id="ARBA00022679"/>
    </source>
</evidence>
<accession>A0AAV2HWP8</accession>
<dbReference type="GO" id="GO:0008378">
    <property type="term" value="F:galactosyltransferase activity"/>
    <property type="evidence" value="ECO:0007669"/>
    <property type="project" value="TreeGrafter"/>
</dbReference>
<sequence>MWIPCRVVSCLCTWVISQRVRRYKLHRVVAILALLAFLGLCLNVILSTQGGQGTDMERVMANLIKVVPKGRALRIRVSSELSASRSELSNCPGAATDDEVVTTNDQEFVKSNTKVKKRRCPETPMSLVGPFVPKMNAMEPHEIAAQFPELQDGGHHVPQVCKPVEKTAILIPYRDRWQHLHTLLPVLIPMLIRQNVDFTIFVIEQLPGQTYNKGLLFNAGFLEALKINKYDCFILHDVDMLPTDDRNMYRCNQTSPLHFSSALDKFNNSTLYSGLFGGVVSFTREQFKLINGASNMYFGWGAEDDDLRDRSLHKNLTIYSKPSKIGTYHMIRHTDSSGWSKNTQRFQVYKKRFERQDVDGLNSAVYTVAASGTFPIYTWISVILDEDKVLASVPEYLRAAPSGTEPDDNYMKPTIPELVT</sequence>
<dbReference type="SUPFAM" id="SSF53448">
    <property type="entry name" value="Nucleotide-diphospho-sugar transferases"/>
    <property type="match status" value="1"/>
</dbReference>
<organism evidence="15 16">
    <name type="scientific">Lymnaea stagnalis</name>
    <name type="common">Great pond snail</name>
    <name type="synonym">Helix stagnalis</name>
    <dbReference type="NCBI Taxonomy" id="6523"/>
    <lineage>
        <taxon>Eukaryota</taxon>
        <taxon>Metazoa</taxon>
        <taxon>Spiralia</taxon>
        <taxon>Lophotrochozoa</taxon>
        <taxon>Mollusca</taxon>
        <taxon>Gastropoda</taxon>
        <taxon>Heterobranchia</taxon>
        <taxon>Euthyneura</taxon>
        <taxon>Panpulmonata</taxon>
        <taxon>Hygrophila</taxon>
        <taxon>Lymnaeoidea</taxon>
        <taxon>Lymnaeidae</taxon>
        <taxon>Lymnaea</taxon>
    </lineage>
</organism>
<dbReference type="GO" id="GO:0016020">
    <property type="term" value="C:membrane"/>
    <property type="evidence" value="ECO:0007669"/>
    <property type="project" value="UniProtKB-SubCell"/>
</dbReference>
<dbReference type="Gene3D" id="3.90.550.10">
    <property type="entry name" value="Spore Coat Polysaccharide Biosynthesis Protein SpsA, Chain A"/>
    <property type="match status" value="1"/>
</dbReference>
<dbReference type="PRINTS" id="PR02050">
    <property type="entry name" value="B14GALTRFASE"/>
</dbReference>
<evidence type="ECO:0000256" key="12">
    <source>
        <dbReference type="SAM" id="MobiDB-lite"/>
    </source>
</evidence>
<dbReference type="Pfam" id="PF02709">
    <property type="entry name" value="Glyco_transf_7C"/>
    <property type="match status" value="1"/>
</dbReference>
<dbReference type="CDD" id="cd00899">
    <property type="entry name" value="b4GalT"/>
    <property type="match status" value="1"/>
</dbReference>
<dbReference type="GO" id="GO:0005794">
    <property type="term" value="C:Golgi apparatus"/>
    <property type="evidence" value="ECO:0007669"/>
    <property type="project" value="TreeGrafter"/>
</dbReference>
<keyword evidence="6 11" id="KW-0812">Transmembrane</keyword>
<gene>
    <name evidence="15" type="ORF">GSLYS_00012434001</name>
</gene>
<evidence type="ECO:0000256" key="8">
    <source>
        <dbReference type="ARBA" id="ARBA00022989"/>
    </source>
</evidence>
<dbReference type="InterPro" id="IPR029044">
    <property type="entry name" value="Nucleotide-diphossugar_trans"/>
</dbReference>
<dbReference type="PANTHER" id="PTHR19300">
    <property type="entry name" value="BETA-1,4-GALACTOSYLTRANSFERASE"/>
    <property type="match status" value="1"/>
</dbReference>
<comment type="subcellular location">
    <subcellularLocation>
        <location evidence="1">Membrane</location>
        <topology evidence="1">Single-pass type II membrane protein</topology>
    </subcellularLocation>
</comment>
<evidence type="ECO:0000313" key="15">
    <source>
        <dbReference type="EMBL" id="CAL1538613.1"/>
    </source>
</evidence>
<dbReference type="EMBL" id="CAXITT010000307">
    <property type="protein sequence ID" value="CAL1538613.1"/>
    <property type="molecule type" value="Genomic_DNA"/>
</dbReference>
<comment type="pathway">
    <text evidence="2 11">Protein modification; protein glycosylation.</text>
</comment>
<keyword evidence="10 11" id="KW-0325">Glycoprotein</keyword>
<evidence type="ECO:0000259" key="14">
    <source>
        <dbReference type="Pfam" id="PF13733"/>
    </source>
</evidence>
<name>A0AAV2HWP8_LYMST</name>
<dbReference type="Proteomes" id="UP001497497">
    <property type="component" value="Unassembled WGS sequence"/>
</dbReference>
<reference evidence="15 16" key="1">
    <citation type="submission" date="2024-04" db="EMBL/GenBank/DDBJ databases">
        <authorList>
            <consortium name="Genoscope - CEA"/>
            <person name="William W."/>
        </authorList>
    </citation>
    <scope>NUCLEOTIDE SEQUENCE [LARGE SCALE GENOMIC DNA]</scope>
</reference>
<comment type="caution">
    <text evidence="15">The sequence shown here is derived from an EMBL/GenBank/DDBJ whole genome shotgun (WGS) entry which is preliminary data.</text>
</comment>
<evidence type="ECO:0000313" key="16">
    <source>
        <dbReference type="Proteomes" id="UP001497497"/>
    </source>
</evidence>
<dbReference type="PANTHER" id="PTHR19300:SF57">
    <property type="entry name" value="BETA-1,4-N-ACETYLGALACTOSAMINYLTRANSFERASE"/>
    <property type="match status" value="1"/>
</dbReference>
<dbReference type="Pfam" id="PF13733">
    <property type="entry name" value="Glyco_transf_7N"/>
    <property type="match status" value="1"/>
</dbReference>
<keyword evidence="4 11" id="KW-0328">Glycosyltransferase</keyword>
<dbReference type="InterPro" id="IPR027995">
    <property type="entry name" value="Galactosyl_T_N"/>
</dbReference>
<evidence type="ECO:0000256" key="10">
    <source>
        <dbReference type="ARBA" id="ARBA00023180"/>
    </source>
</evidence>